<evidence type="ECO:0000313" key="2">
    <source>
        <dbReference type="Proteomes" id="UP000789920"/>
    </source>
</evidence>
<accession>A0ACA9SDX9</accession>
<evidence type="ECO:0000313" key="1">
    <source>
        <dbReference type="EMBL" id="CAG8835454.1"/>
    </source>
</evidence>
<feature type="non-terminal residue" evidence="1">
    <location>
        <position position="1"/>
    </location>
</feature>
<gene>
    <name evidence="1" type="ORF">RPERSI_LOCUS29554</name>
</gene>
<organism evidence="1 2">
    <name type="scientific">Racocetra persica</name>
    <dbReference type="NCBI Taxonomy" id="160502"/>
    <lineage>
        <taxon>Eukaryota</taxon>
        <taxon>Fungi</taxon>
        <taxon>Fungi incertae sedis</taxon>
        <taxon>Mucoromycota</taxon>
        <taxon>Glomeromycotina</taxon>
        <taxon>Glomeromycetes</taxon>
        <taxon>Diversisporales</taxon>
        <taxon>Gigasporaceae</taxon>
        <taxon>Racocetra</taxon>
    </lineage>
</organism>
<comment type="caution">
    <text evidence="1">The sequence shown here is derived from an EMBL/GenBank/DDBJ whole genome shotgun (WGS) entry which is preliminary data.</text>
</comment>
<dbReference type="Proteomes" id="UP000789920">
    <property type="component" value="Unassembled WGS sequence"/>
</dbReference>
<proteinExistence type="predicted"/>
<protein>
    <submittedName>
        <fullName evidence="1">7990_t:CDS:1</fullName>
    </submittedName>
</protein>
<dbReference type="EMBL" id="CAJVQC010111951">
    <property type="protein sequence ID" value="CAG8835454.1"/>
    <property type="molecule type" value="Genomic_DNA"/>
</dbReference>
<sequence>SPVPVSREKLHGMANLTSVSLEQQQTLQSSTLVNSKQQQDIANSMHNNLEQHQEIVNQALVGFEQPKTVFQTPVNFVLNSGQQHGMMNPTTVNFEQRQNVIGLTYFGMTSPAVQPSNIEPALSCSSGAQKLDANKVITASPLNQASEDYYDHRWVNPPQDDYHQAFEIPRMTCLDSSPPTRLIPSYFMYNS</sequence>
<keyword evidence="2" id="KW-1185">Reference proteome</keyword>
<reference evidence="1" key="1">
    <citation type="submission" date="2021-06" db="EMBL/GenBank/DDBJ databases">
        <authorList>
            <person name="Kallberg Y."/>
            <person name="Tangrot J."/>
            <person name="Rosling A."/>
        </authorList>
    </citation>
    <scope>NUCLEOTIDE SEQUENCE</scope>
    <source>
        <strain evidence="1">MA461A</strain>
    </source>
</reference>
<name>A0ACA9SDX9_9GLOM</name>
<feature type="non-terminal residue" evidence="1">
    <location>
        <position position="191"/>
    </location>
</feature>